<dbReference type="Pfam" id="PF07690">
    <property type="entry name" value="MFS_1"/>
    <property type="match status" value="1"/>
</dbReference>
<feature type="transmembrane region" description="Helical" evidence="4">
    <location>
        <begin position="176"/>
        <end position="194"/>
    </location>
</feature>
<accession>A0A1T5I0W4</accession>
<gene>
    <name evidence="5" type="ORF">CZ809_02255</name>
</gene>
<organism evidence="5 6">
    <name type="scientific">Photobacterium piscicola</name>
    <dbReference type="NCBI Taxonomy" id="1378299"/>
    <lineage>
        <taxon>Bacteria</taxon>
        <taxon>Pseudomonadati</taxon>
        <taxon>Pseudomonadota</taxon>
        <taxon>Gammaproteobacteria</taxon>
        <taxon>Vibrionales</taxon>
        <taxon>Vibrionaceae</taxon>
        <taxon>Photobacterium</taxon>
    </lineage>
</organism>
<feature type="transmembrane region" description="Helical" evidence="4">
    <location>
        <begin position="222"/>
        <end position="243"/>
    </location>
</feature>
<feature type="transmembrane region" description="Helical" evidence="4">
    <location>
        <begin position="50"/>
        <end position="73"/>
    </location>
</feature>
<dbReference type="InterPro" id="IPR036259">
    <property type="entry name" value="MFS_trans_sf"/>
</dbReference>
<evidence type="ECO:0000313" key="6">
    <source>
        <dbReference type="Proteomes" id="UP000189966"/>
    </source>
</evidence>
<feature type="transmembrane region" description="Helical" evidence="4">
    <location>
        <begin position="315"/>
        <end position="340"/>
    </location>
</feature>
<evidence type="ECO:0000256" key="1">
    <source>
        <dbReference type="ARBA" id="ARBA00022692"/>
    </source>
</evidence>
<keyword evidence="2 4" id="KW-1133">Transmembrane helix</keyword>
<dbReference type="OrthoDB" id="186809at2"/>
<proteinExistence type="predicted"/>
<keyword evidence="1 4" id="KW-0812">Transmembrane</keyword>
<dbReference type="SUPFAM" id="SSF103473">
    <property type="entry name" value="MFS general substrate transporter"/>
    <property type="match status" value="1"/>
</dbReference>
<dbReference type="PANTHER" id="PTHR23547">
    <property type="entry name" value="MAJOR FACILITATOR SUPERFAMILY DOMAIN, GENERAL SUBSTRATE TRANSPORTER"/>
    <property type="match status" value="1"/>
</dbReference>
<keyword evidence="3 4" id="KW-0472">Membrane</keyword>
<evidence type="ECO:0000256" key="4">
    <source>
        <dbReference type="SAM" id="Phobius"/>
    </source>
</evidence>
<evidence type="ECO:0000256" key="2">
    <source>
        <dbReference type="ARBA" id="ARBA00022989"/>
    </source>
</evidence>
<evidence type="ECO:0000256" key="3">
    <source>
        <dbReference type="ARBA" id="ARBA00023136"/>
    </source>
</evidence>
<name>A0A1T5I0W4_9GAMM</name>
<sequence length="410" mass="44910">MLAKLSQLPNDVRQYMLVTFNYWNFTLTDGALRMLVVLHFHQLGYSPLEIASLFLFYEFFGVVTNLVGGWLGARLGLNRTMNIGLFMQVVALLMLAVPSVNLTVIWVMFAQALSGIAKDLNKMSAKSAIKTLVPNEKQGALYKWIALLTGSKNALKGVGFFLGGALLALIGFQGAVVAMAGVLAVVFICSLLWLDKDLGKAKSKVKFSQIFSKSRSINILSAARMFLFGARDVWFVIALPLYLGQVFGWDHLLVGGFLALWVIGYGFVQSIAPRITGKTEGIVPDGRVAFGWAMVLAVVTGVIAIALQFNWYPQLIIIIGLMIFGAVFAVNSSLHSYLIVSYAKGDGVSLDVGFYYMANAMGRLIGTLLSGMVYQLYGLAMCLWIAFIFIMITTIISLWLPRRSTTAVSI</sequence>
<dbReference type="Proteomes" id="UP000189966">
    <property type="component" value="Unassembled WGS sequence"/>
</dbReference>
<reference evidence="5 6" key="1">
    <citation type="submission" date="2017-02" db="EMBL/GenBank/DDBJ databases">
        <authorList>
            <person name="Peterson S.W."/>
        </authorList>
    </citation>
    <scope>NUCLEOTIDE SEQUENCE [LARGE SCALE GENOMIC DNA]</scope>
    <source>
        <strain evidence="6">type strain: NCCB 100098</strain>
    </source>
</reference>
<protein>
    <submittedName>
        <fullName evidence="5">Major Facilitator Superfamily protein</fullName>
    </submittedName>
</protein>
<dbReference type="Gene3D" id="1.20.1250.20">
    <property type="entry name" value="MFS general substrate transporter like domains"/>
    <property type="match status" value="2"/>
</dbReference>
<dbReference type="GO" id="GO:0022857">
    <property type="term" value="F:transmembrane transporter activity"/>
    <property type="evidence" value="ECO:0007669"/>
    <property type="project" value="InterPro"/>
</dbReference>
<feature type="transmembrane region" description="Helical" evidence="4">
    <location>
        <begin position="20"/>
        <end position="38"/>
    </location>
</feature>
<dbReference type="RefSeq" id="WP_080157719.1">
    <property type="nucleotide sequence ID" value="NZ_CP175534.1"/>
</dbReference>
<dbReference type="NCBIfam" id="NF033734">
    <property type="entry name" value="MFS_ArsJ"/>
    <property type="match status" value="1"/>
</dbReference>
<feature type="transmembrane region" description="Helical" evidence="4">
    <location>
        <begin position="249"/>
        <end position="268"/>
    </location>
</feature>
<feature type="transmembrane region" description="Helical" evidence="4">
    <location>
        <begin position="352"/>
        <end position="370"/>
    </location>
</feature>
<feature type="transmembrane region" description="Helical" evidence="4">
    <location>
        <begin position="376"/>
        <end position="400"/>
    </location>
</feature>
<dbReference type="AlphaFoldDB" id="A0A1T5I0W4"/>
<dbReference type="InterPro" id="IPR011701">
    <property type="entry name" value="MFS"/>
</dbReference>
<dbReference type="PANTHER" id="PTHR23547:SF1">
    <property type="entry name" value="MAJOR FACILITATOR SUPERFAMILY MFS_1"/>
    <property type="match status" value="1"/>
</dbReference>
<dbReference type="InterPro" id="IPR047769">
    <property type="entry name" value="MFS_ArsJ"/>
</dbReference>
<evidence type="ECO:0000313" key="5">
    <source>
        <dbReference type="EMBL" id="SKC32739.1"/>
    </source>
</evidence>
<feature type="transmembrane region" description="Helical" evidence="4">
    <location>
        <begin position="289"/>
        <end position="309"/>
    </location>
</feature>
<feature type="transmembrane region" description="Helical" evidence="4">
    <location>
        <begin position="85"/>
        <end position="109"/>
    </location>
</feature>
<dbReference type="EMBL" id="FUZI01000003">
    <property type="protein sequence ID" value="SKC32739.1"/>
    <property type="molecule type" value="Genomic_DNA"/>
</dbReference>